<evidence type="ECO:0000313" key="2">
    <source>
        <dbReference type="Proteomes" id="UP000050280"/>
    </source>
</evidence>
<dbReference type="EMBL" id="LDJX01000001">
    <property type="protein sequence ID" value="KPM33731.1"/>
    <property type="molecule type" value="Genomic_DNA"/>
</dbReference>
<sequence>MYMAKANSNKTNTGGIFKAILQSYQNIMVISFIKTLAFIQRAFKFNVTFNPTRTL</sequence>
<comment type="caution">
    <text evidence="1">The sequence shown here is derived from an EMBL/GenBank/DDBJ whole genome shotgun (WGS) entry which is preliminary data.</text>
</comment>
<dbReference type="Proteomes" id="UP000050280">
    <property type="component" value="Unassembled WGS sequence"/>
</dbReference>
<reference evidence="1 2" key="1">
    <citation type="submission" date="2015-09" db="EMBL/GenBank/DDBJ databases">
        <title>Genome sequence of the marine flavobacterium Croceitalea dokdonensis DOKDO 023 that contains proton- and sodium-pumping rhodopsins.</title>
        <authorList>
            <person name="Kwon S.-K."/>
            <person name="Lee H.K."/>
            <person name="Kwak M.-J."/>
            <person name="Kim J.F."/>
        </authorList>
    </citation>
    <scope>NUCLEOTIDE SEQUENCE [LARGE SCALE GENOMIC DNA]</scope>
    <source>
        <strain evidence="1 2">DOKDO 023</strain>
    </source>
</reference>
<accession>A0A0P7B4P1</accession>
<gene>
    <name evidence="1" type="ORF">I595_637</name>
</gene>
<dbReference type="AlphaFoldDB" id="A0A0P7B4P1"/>
<protein>
    <submittedName>
        <fullName evidence="1">Uncharacterized protein</fullName>
    </submittedName>
</protein>
<evidence type="ECO:0000313" key="1">
    <source>
        <dbReference type="EMBL" id="KPM33731.1"/>
    </source>
</evidence>
<proteinExistence type="predicted"/>
<organism evidence="1 2">
    <name type="scientific">Croceitalea dokdonensis DOKDO 023</name>
    <dbReference type="NCBI Taxonomy" id="1300341"/>
    <lineage>
        <taxon>Bacteria</taxon>
        <taxon>Pseudomonadati</taxon>
        <taxon>Bacteroidota</taxon>
        <taxon>Flavobacteriia</taxon>
        <taxon>Flavobacteriales</taxon>
        <taxon>Flavobacteriaceae</taxon>
        <taxon>Croceitalea</taxon>
    </lineage>
</organism>
<name>A0A0P7B4P1_9FLAO</name>
<keyword evidence="2" id="KW-1185">Reference proteome</keyword>